<accession>A0A812RYX4</accession>
<protein>
    <submittedName>
        <fullName evidence="1">Uncharacterized protein</fullName>
    </submittedName>
</protein>
<evidence type="ECO:0000313" key="1">
    <source>
        <dbReference type="EMBL" id="CAE7457675.1"/>
    </source>
</evidence>
<keyword evidence="2" id="KW-1185">Reference proteome</keyword>
<dbReference type="OrthoDB" id="447166at2759"/>
<dbReference type="EMBL" id="CAJNDS010002388">
    <property type="protein sequence ID" value="CAE7457675.1"/>
    <property type="molecule type" value="Genomic_DNA"/>
</dbReference>
<evidence type="ECO:0000313" key="2">
    <source>
        <dbReference type="Proteomes" id="UP000604046"/>
    </source>
</evidence>
<organism evidence="1 2">
    <name type="scientific">Symbiodinium natans</name>
    <dbReference type="NCBI Taxonomy" id="878477"/>
    <lineage>
        <taxon>Eukaryota</taxon>
        <taxon>Sar</taxon>
        <taxon>Alveolata</taxon>
        <taxon>Dinophyceae</taxon>
        <taxon>Suessiales</taxon>
        <taxon>Symbiodiniaceae</taxon>
        <taxon>Symbiodinium</taxon>
    </lineage>
</organism>
<dbReference type="AlphaFoldDB" id="A0A812RYX4"/>
<name>A0A812RYX4_9DINO</name>
<comment type="caution">
    <text evidence="1">The sequence shown here is derived from an EMBL/GenBank/DDBJ whole genome shotgun (WGS) entry which is preliminary data.</text>
</comment>
<gene>
    <name evidence="1" type="ORF">SNAT2548_LOCUS25320</name>
</gene>
<proteinExistence type="predicted"/>
<dbReference type="Proteomes" id="UP000604046">
    <property type="component" value="Unassembled WGS sequence"/>
</dbReference>
<sequence>MTLQRLADLLVSGASKEEKMAAGAEQGSILAHIQANDAKEEQKTKMPKTLARIKEERLASKEQLKAVNHILQQLQTDLDSCIPEEHLHPVSPDEEIRMVHESKDGTRKPYIVNRSTGQASWDVPRIGASGCHTRLSLCPDEGSALYAVYEYLCSQNVAVMFNRDSLQPN</sequence>
<reference evidence="1" key="1">
    <citation type="submission" date="2021-02" db="EMBL/GenBank/DDBJ databases">
        <authorList>
            <person name="Dougan E. K."/>
            <person name="Rhodes N."/>
            <person name="Thang M."/>
            <person name="Chan C."/>
        </authorList>
    </citation>
    <scope>NUCLEOTIDE SEQUENCE</scope>
</reference>